<dbReference type="PRINTS" id="PR00813">
    <property type="entry name" value="BCTERIALGSPG"/>
</dbReference>
<dbReference type="InterPro" id="IPR012902">
    <property type="entry name" value="N_methyl_site"/>
</dbReference>
<dbReference type="InterPro" id="IPR016940">
    <property type="entry name" value="ComGC"/>
</dbReference>
<dbReference type="OrthoDB" id="1798043at2"/>
<dbReference type="GeneID" id="56389908"/>
<evidence type="ECO:0000256" key="7">
    <source>
        <dbReference type="ARBA" id="ARBA00023136"/>
    </source>
</evidence>
<feature type="chain" id="PRO_5035529723" description="ComG operon protein 3" evidence="11">
    <location>
        <begin position="12"/>
        <end position="107"/>
    </location>
</feature>
<dbReference type="InterPro" id="IPR045584">
    <property type="entry name" value="Pilin-like"/>
</dbReference>
<keyword evidence="3 10" id="KW-1003">Cell membrane</keyword>
<keyword evidence="6 10" id="KW-1133">Transmembrane helix</keyword>
<dbReference type="Gene3D" id="3.30.700.10">
    <property type="entry name" value="Glycoprotein, Type 4 Pilin"/>
    <property type="match status" value="1"/>
</dbReference>
<evidence type="ECO:0000256" key="11">
    <source>
        <dbReference type="PIRSR" id="PIRSR029928-50"/>
    </source>
</evidence>
<dbReference type="GO" id="GO:0030420">
    <property type="term" value="P:establishment of competence for transformation"/>
    <property type="evidence" value="ECO:0007669"/>
    <property type="project" value="UniProtKB-UniRule"/>
</dbReference>
<evidence type="ECO:0000313" key="12">
    <source>
        <dbReference type="EMBL" id="RWR15113.1"/>
    </source>
</evidence>
<evidence type="ECO:0000256" key="4">
    <source>
        <dbReference type="ARBA" id="ARBA00022481"/>
    </source>
</evidence>
<keyword evidence="8 10" id="KW-0178">Competence</keyword>
<feature type="transmembrane region" description="Helical" evidence="10">
    <location>
        <begin position="12"/>
        <end position="32"/>
    </location>
</feature>
<evidence type="ECO:0000313" key="13">
    <source>
        <dbReference type="Proteomes" id="UP000273811"/>
    </source>
</evidence>
<comment type="subcellular location">
    <subcellularLocation>
        <location evidence="1">Cell membrane</location>
        <topology evidence="1">Single-pass membrane protein</topology>
    </subcellularLocation>
    <subcellularLocation>
        <location evidence="2">Cell surface</location>
    </subcellularLocation>
</comment>
<feature type="modified residue" description="N-methylphenylalanine" evidence="11">
    <location>
        <position position="12"/>
    </location>
</feature>
<gene>
    <name evidence="12" type="ORF">D4N35_000795</name>
</gene>
<dbReference type="NCBIfam" id="TIGR02532">
    <property type="entry name" value="IV_pilin_GFxxxE"/>
    <property type="match status" value="1"/>
</dbReference>
<comment type="caution">
    <text evidence="12">The sequence shown here is derived from an EMBL/GenBank/DDBJ whole genome shotgun (WGS) entry which is preliminary data.</text>
</comment>
<keyword evidence="4 11" id="KW-0488">Methylation</keyword>
<dbReference type="NCBIfam" id="NF040999">
    <property type="entry name" value="pilin_ComGC"/>
    <property type="match status" value="1"/>
</dbReference>
<dbReference type="InterPro" id="IPR000983">
    <property type="entry name" value="Bac_GSPG_pilin"/>
</dbReference>
<comment type="similarity">
    <text evidence="9 10">Belongs to the ComGC family.</text>
</comment>
<dbReference type="Proteomes" id="UP000273811">
    <property type="component" value="Unassembled WGS sequence"/>
</dbReference>
<evidence type="ECO:0000256" key="9">
    <source>
        <dbReference type="ARBA" id="ARBA00043982"/>
    </source>
</evidence>
<evidence type="ECO:0000256" key="2">
    <source>
        <dbReference type="ARBA" id="ARBA00004241"/>
    </source>
</evidence>
<organism evidence="12 13">
    <name type="scientific">Siminovitchia fortis</name>
    <dbReference type="NCBI Taxonomy" id="254758"/>
    <lineage>
        <taxon>Bacteria</taxon>
        <taxon>Bacillati</taxon>
        <taxon>Bacillota</taxon>
        <taxon>Bacilli</taxon>
        <taxon>Bacillales</taxon>
        <taxon>Bacillaceae</taxon>
        <taxon>Siminovitchia</taxon>
    </lineage>
</organism>
<protein>
    <recommendedName>
        <fullName evidence="10">ComG operon protein 3</fullName>
    </recommendedName>
</protein>
<dbReference type="GO" id="GO:0005886">
    <property type="term" value="C:plasma membrane"/>
    <property type="evidence" value="ECO:0007669"/>
    <property type="project" value="UniProtKB-SubCell"/>
</dbReference>
<dbReference type="SUPFAM" id="SSF54523">
    <property type="entry name" value="Pili subunits"/>
    <property type="match status" value="1"/>
</dbReference>
<comment type="subunit">
    <text evidence="10">Homodimer.</text>
</comment>
<evidence type="ECO:0000256" key="1">
    <source>
        <dbReference type="ARBA" id="ARBA00004162"/>
    </source>
</evidence>
<evidence type="ECO:0000256" key="8">
    <source>
        <dbReference type="ARBA" id="ARBA00023287"/>
    </source>
</evidence>
<dbReference type="GO" id="GO:0015627">
    <property type="term" value="C:type II protein secretion system complex"/>
    <property type="evidence" value="ECO:0007669"/>
    <property type="project" value="InterPro"/>
</dbReference>
<dbReference type="PIRSF" id="PIRSF029928">
    <property type="entry name" value="Late_competence_ComGC"/>
    <property type="match status" value="1"/>
</dbReference>
<dbReference type="Pfam" id="PF07963">
    <property type="entry name" value="N_methyl"/>
    <property type="match status" value="1"/>
</dbReference>
<keyword evidence="7 10" id="KW-0472">Membrane</keyword>
<dbReference type="GO" id="GO:0009986">
    <property type="term" value="C:cell surface"/>
    <property type="evidence" value="ECO:0007669"/>
    <property type="project" value="UniProtKB-SubCell"/>
</dbReference>
<evidence type="ECO:0000256" key="6">
    <source>
        <dbReference type="ARBA" id="ARBA00022989"/>
    </source>
</evidence>
<name>A0A443J471_9BACI</name>
<evidence type="ECO:0000256" key="10">
    <source>
        <dbReference type="PIRNR" id="PIRNR029928"/>
    </source>
</evidence>
<evidence type="ECO:0000256" key="3">
    <source>
        <dbReference type="ARBA" id="ARBA00022475"/>
    </source>
</evidence>
<keyword evidence="13" id="KW-1185">Reference proteome</keyword>
<sequence length="107" mass="12006">MKNLIWKNEKGFTLIEMMVVLLVITVLLLIALPNITKHSSNINKKGCDGLKQMVQGQVEAYRMDNKEIPTVQQLKTEGYLKNEDLKCPNGKSLSIDTTTGEVKEVSN</sequence>
<reference evidence="12" key="1">
    <citation type="submission" date="2018-12" db="EMBL/GenBank/DDBJ databases">
        <authorList>
            <person name="Sun L."/>
            <person name="Chen Z."/>
        </authorList>
    </citation>
    <scope>NUCLEOTIDE SEQUENCE [LARGE SCALE GENOMIC DNA]</scope>
    <source>
        <strain evidence="12">DSM 16012</strain>
    </source>
</reference>
<feature type="propeptide" id="PRO_5035529722" evidence="11">
    <location>
        <begin position="1"/>
        <end position="11"/>
    </location>
</feature>
<dbReference type="AlphaFoldDB" id="A0A443J471"/>
<evidence type="ECO:0000256" key="5">
    <source>
        <dbReference type="ARBA" id="ARBA00022692"/>
    </source>
</evidence>
<keyword evidence="5 10" id="KW-0812">Transmembrane</keyword>
<keyword evidence="10" id="KW-0813">Transport</keyword>
<dbReference type="EMBL" id="QYTU02000001">
    <property type="protein sequence ID" value="RWR15113.1"/>
    <property type="molecule type" value="Genomic_DNA"/>
</dbReference>
<comment type="function">
    <text evidence="10">Required for transformation and DNA binding.</text>
</comment>
<dbReference type="GO" id="GO:0015628">
    <property type="term" value="P:protein secretion by the type II secretion system"/>
    <property type="evidence" value="ECO:0007669"/>
    <property type="project" value="InterPro"/>
</dbReference>
<accession>A0A443J471</accession>
<proteinExistence type="inferred from homology"/>
<dbReference type="PROSITE" id="PS00409">
    <property type="entry name" value="PROKAR_NTER_METHYL"/>
    <property type="match status" value="1"/>
</dbReference>
<dbReference type="RefSeq" id="WP_120068464.1">
    <property type="nucleotide sequence ID" value="NZ_CP126113.1"/>
</dbReference>